<dbReference type="InterPro" id="IPR002942">
    <property type="entry name" value="S4_RNA-bd"/>
</dbReference>
<comment type="similarity">
    <text evidence="1 5">Belongs to the pseudouridine synthase RsuA family.</text>
</comment>
<evidence type="ECO:0000256" key="3">
    <source>
        <dbReference type="ARBA" id="ARBA00023235"/>
    </source>
</evidence>
<proteinExistence type="inferred from homology"/>
<dbReference type="Gene3D" id="3.30.70.1560">
    <property type="entry name" value="Alpha-L RNA-binding motif"/>
    <property type="match status" value="1"/>
</dbReference>
<dbReference type="Gene3D" id="3.30.70.580">
    <property type="entry name" value="Pseudouridine synthase I, catalytic domain, N-terminal subdomain"/>
    <property type="match status" value="1"/>
</dbReference>
<gene>
    <name evidence="7" type="ORF">GQ588_09615</name>
</gene>
<dbReference type="PROSITE" id="PS01149">
    <property type="entry name" value="PSI_RSU"/>
    <property type="match status" value="1"/>
</dbReference>
<dbReference type="GO" id="GO:0003723">
    <property type="term" value="F:RNA binding"/>
    <property type="evidence" value="ECO:0007669"/>
    <property type="project" value="UniProtKB-KW"/>
</dbReference>
<dbReference type="SUPFAM" id="SSF55120">
    <property type="entry name" value="Pseudouridine synthase"/>
    <property type="match status" value="1"/>
</dbReference>
<dbReference type="PANTHER" id="PTHR47683">
    <property type="entry name" value="PSEUDOURIDINE SYNTHASE FAMILY PROTEIN-RELATED"/>
    <property type="match status" value="1"/>
</dbReference>
<dbReference type="FunFam" id="3.10.290.10:FF:000003">
    <property type="entry name" value="Pseudouridine synthase"/>
    <property type="match status" value="1"/>
</dbReference>
<dbReference type="RefSeq" id="WP_019226334.1">
    <property type="nucleotide sequence ID" value="NZ_CP046996.1"/>
</dbReference>
<reference evidence="7 8" key="1">
    <citation type="submission" date="2019-12" db="EMBL/GenBank/DDBJ databases">
        <title>Sequence classification of anaerobic respiratory reductive dehalogenases: First we see many, then we see few.</title>
        <authorList>
            <person name="Molenda O."/>
            <person name="Puentes Jacome L.A."/>
            <person name="Cao X."/>
            <person name="Nesbo C.L."/>
            <person name="Tang S."/>
            <person name="Morson N."/>
            <person name="Patron J."/>
            <person name="Lomheim L."/>
            <person name="Wishart D.S."/>
            <person name="Edwards E.A."/>
        </authorList>
    </citation>
    <scope>NUCLEOTIDE SEQUENCE [LARGE SCALE GENOMIC DNA]</scope>
    <source>
        <strain evidence="7 8">12DCA</strain>
    </source>
</reference>
<dbReference type="SMART" id="SM00363">
    <property type="entry name" value="S4"/>
    <property type="match status" value="1"/>
</dbReference>
<name>A0A857DJI7_9FIRM</name>
<evidence type="ECO:0000313" key="8">
    <source>
        <dbReference type="Proteomes" id="UP000430508"/>
    </source>
</evidence>
<dbReference type="GO" id="GO:0000455">
    <property type="term" value="P:enzyme-directed rRNA pseudouridine synthesis"/>
    <property type="evidence" value="ECO:0007669"/>
    <property type="project" value="UniProtKB-ARBA"/>
</dbReference>
<accession>A0A857DJI7</accession>
<dbReference type="PROSITE" id="PS50889">
    <property type="entry name" value="S4"/>
    <property type="match status" value="1"/>
</dbReference>
<evidence type="ECO:0000313" key="7">
    <source>
        <dbReference type="EMBL" id="QHA00871.1"/>
    </source>
</evidence>
<evidence type="ECO:0000256" key="5">
    <source>
        <dbReference type="RuleBase" id="RU003887"/>
    </source>
</evidence>
<keyword evidence="2 4" id="KW-0694">RNA-binding</keyword>
<dbReference type="InterPro" id="IPR000748">
    <property type="entry name" value="PsdUridine_synth_RsuA/RluB/E/F"/>
</dbReference>
<dbReference type="InterPro" id="IPR020094">
    <property type="entry name" value="TruA/RsuA/RluB/E/F_N"/>
</dbReference>
<dbReference type="InterPro" id="IPR050343">
    <property type="entry name" value="RsuA_PseudoU_synthase"/>
</dbReference>
<dbReference type="Pfam" id="PF01479">
    <property type="entry name" value="S4"/>
    <property type="match status" value="1"/>
</dbReference>
<dbReference type="EMBL" id="CP046996">
    <property type="protein sequence ID" value="QHA00871.1"/>
    <property type="molecule type" value="Genomic_DNA"/>
</dbReference>
<evidence type="ECO:0000259" key="6">
    <source>
        <dbReference type="SMART" id="SM00363"/>
    </source>
</evidence>
<dbReference type="Pfam" id="PF00849">
    <property type="entry name" value="PseudoU_synth_2"/>
    <property type="match status" value="1"/>
</dbReference>
<dbReference type="GO" id="GO:0005829">
    <property type="term" value="C:cytosol"/>
    <property type="evidence" value="ECO:0007669"/>
    <property type="project" value="UniProtKB-ARBA"/>
</dbReference>
<evidence type="ECO:0000256" key="1">
    <source>
        <dbReference type="ARBA" id="ARBA00008348"/>
    </source>
</evidence>
<evidence type="ECO:0000256" key="4">
    <source>
        <dbReference type="PROSITE-ProRule" id="PRU00182"/>
    </source>
</evidence>
<dbReference type="CDD" id="cd00165">
    <property type="entry name" value="S4"/>
    <property type="match status" value="1"/>
</dbReference>
<dbReference type="PANTHER" id="PTHR47683:SF2">
    <property type="entry name" value="RNA-BINDING S4 DOMAIN-CONTAINING PROTEIN"/>
    <property type="match status" value="1"/>
</dbReference>
<dbReference type="NCBIfam" id="TIGR00093">
    <property type="entry name" value="pseudouridine synthase"/>
    <property type="match status" value="1"/>
</dbReference>
<dbReference type="SUPFAM" id="SSF55174">
    <property type="entry name" value="Alpha-L RNA-binding motif"/>
    <property type="match status" value="1"/>
</dbReference>
<feature type="domain" description="RNA-binding S4" evidence="6">
    <location>
        <begin position="9"/>
        <end position="71"/>
    </location>
</feature>
<dbReference type="InterPro" id="IPR042092">
    <property type="entry name" value="PsdUridine_s_RsuA/RluB/E/F_cat"/>
</dbReference>
<dbReference type="CDD" id="cd02870">
    <property type="entry name" value="PseudoU_synth_RsuA_like"/>
    <property type="match status" value="1"/>
</dbReference>
<dbReference type="EC" id="5.4.99.-" evidence="5"/>
<dbReference type="AlphaFoldDB" id="A0A857DJI7"/>
<dbReference type="InterPro" id="IPR006145">
    <property type="entry name" value="PsdUridine_synth_RsuA/RluA"/>
</dbReference>
<sequence length="252" mass="28002">MDCSGDQSERLQKAMARLGVASRRHAEILISQGLVKVNGQTVTQPGFKVTPEDVIEVNAKTYSSGPSEDLVYVMLYKPAGVITSVTDPHQRKTVIDLLGQNIKERVYPVGRLDYDTSGLLLLTNDGELTFRLTHPSFGVEKVYRASVAGNISDQAIRTLESGVHLEDGMTSPAKIKKLSRYKSGNQTEIELAIHEGKNRQVRRMLEQVGYPVFRLRRICFGPLQLDPKMTAGEYRLLTTSEVNALKEAVSIR</sequence>
<keyword evidence="3 5" id="KW-0413">Isomerase</keyword>
<dbReference type="InterPro" id="IPR018496">
    <property type="entry name" value="PsdUridine_synth_RsuA/RluB_CS"/>
</dbReference>
<dbReference type="Gene3D" id="3.10.290.10">
    <property type="entry name" value="RNA-binding S4 domain"/>
    <property type="match status" value="1"/>
</dbReference>
<organism evidence="7 8">
    <name type="scientific">Dehalobacter restrictus</name>
    <dbReference type="NCBI Taxonomy" id="55583"/>
    <lineage>
        <taxon>Bacteria</taxon>
        <taxon>Bacillati</taxon>
        <taxon>Bacillota</taxon>
        <taxon>Clostridia</taxon>
        <taxon>Eubacteriales</taxon>
        <taxon>Desulfitobacteriaceae</taxon>
        <taxon>Dehalobacter</taxon>
    </lineage>
</organism>
<dbReference type="GO" id="GO:0120159">
    <property type="term" value="F:rRNA pseudouridine synthase activity"/>
    <property type="evidence" value="ECO:0007669"/>
    <property type="project" value="UniProtKB-ARBA"/>
</dbReference>
<dbReference type="Proteomes" id="UP000430508">
    <property type="component" value="Chromosome"/>
</dbReference>
<dbReference type="FunFam" id="3.30.70.1560:FF:000001">
    <property type="entry name" value="Pseudouridine synthase"/>
    <property type="match status" value="1"/>
</dbReference>
<dbReference type="InterPro" id="IPR036986">
    <property type="entry name" value="S4_RNA-bd_sf"/>
</dbReference>
<dbReference type="InterPro" id="IPR020103">
    <property type="entry name" value="PsdUridine_synth_cat_dom_sf"/>
</dbReference>
<evidence type="ECO:0000256" key="2">
    <source>
        <dbReference type="ARBA" id="ARBA00022884"/>
    </source>
</evidence>
<protein>
    <recommendedName>
        <fullName evidence="5">Pseudouridine synthase</fullName>
        <ecNumber evidence="5">5.4.99.-</ecNumber>
    </recommendedName>
</protein>